<dbReference type="InterPro" id="IPR015424">
    <property type="entry name" value="PyrdxlP-dep_Trfase"/>
</dbReference>
<dbReference type="AlphaFoldDB" id="X1CIQ6"/>
<dbReference type="GO" id="GO:0000271">
    <property type="term" value="P:polysaccharide biosynthetic process"/>
    <property type="evidence" value="ECO:0007669"/>
    <property type="project" value="TreeGrafter"/>
</dbReference>
<sequence>MFENKIRLAKPWIPDEALQKLEIIFKSGWISGGSQSKKFAREIAEVEGYKHGVATNSCTSALQIALELSALEEKTVRIPNITFPSTANAIIATGLTPLITNPPFDLGVDLFGLKRENRTWAVGDCACSLGSTDCKEKPLIACYSFHARKIITTGEGGVLCTDDEKIAEAAMELVGQGSHSGFEYSMRMSDINAVIGLTQLDFLDEILERRHKVAEWYNSYLPIEFDIYGQKNRKINKKFNY</sequence>
<name>X1CIQ6_9ZZZZ</name>
<dbReference type="GO" id="GO:0008483">
    <property type="term" value="F:transaminase activity"/>
    <property type="evidence" value="ECO:0007669"/>
    <property type="project" value="TreeGrafter"/>
</dbReference>
<reference evidence="1" key="1">
    <citation type="journal article" date="2014" name="Front. Microbiol.">
        <title>High frequency of phylogenetically diverse reductive dehalogenase-homologous genes in deep subseafloor sedimentary metagenomes.</title>
        <authorList>
            <person name="Kawai M."/>
            <person name="Futagami T."/>
            <person name="Toyoda A."/>
            <person name="Takaki Y."/>
            <person name="Nishi S."/>
            <person name="Hori S."/>
            <person name="Arai W."/>
            <person name="Tsubouchi T."/>
            <person name="Morono Y."/>
            <person name="Uchiyama I."/>
            <person name="Ito T."/>
            <person name="Fujiyama A."/>
            <person name="Inagaki F."/>
            <person name="Takami H."/>
        </authorList>
    </citation>
    <scope>NUCLEOTIDE SEQUENCE</scope>
    <source>
        <strain evidence="1">Expedition CK06-06</strain>
    </source>
</reference>
<organism evidence="1">
    <name type="scientific">marine sediment metagenome</name>
    <dbReference type="NCBI Taxonomy" id="412755"/>
    <lineage>
        <taxon>unclassified sequences</taxon>
        <taxon>metagenomes</taxon>
        <taxon>ecological metagenomes</taxon>
    </lineage>
</organism>
<feature type="non-terminal residue" evidence="1">
    <location>
        <position position="241"/>
    </location>
</feature>
<dbReference type="Pfam" id="PF01041">
    <property type="entry name" value="DegT_DnrJ_EryC1"/>
    <property type="match status" value="2"/>
</dbReference>
<dbReference type="EMBL" id="BART01026376">
    <property type="protein sequence ID" value="GAG96123.1"/>
    <property type="molecule type" value="Genomic_DNA"/>
</dbReference>
<accession>X1CIQ6</accession>
<dbReference type="SUPFAM" id="SSF53383">
    <property type="entry name" value="PLP-dependent transferases"/>
    <property type="match status" value="1"/>
</dbReference>
<comment type="caution">
    <text evidence="1">The sequence shown here is derived from an EMBL/GenBank/DDBJ whole genome shotgun (WGS) entry which is preliminary data.</text>
</comment>
<dbReference type="InterPro" id="IPR000653">
    <property type="entry name" value="DegT/StrS_aminotransferase"/>
</dbReference>
<dbReference type="PANTHER" id="PTHR30244:SF34">
    <property type="entry name" value="DTDP-4-AMINO-4,6-DIDEOXYGALACTOSE TRANSAMINASE"/>
    <property type="match status" value="1"/>
</dbReference>
<gene>
    <name evidence="1" type="ORF">S01H4_47062</name>
</gene>
<dbReference type="PANTHER" id="PTHR30244">
    <property type="entry name" value="TRANSAMINASE"/>
    <property type="match status" value="1"/>
</dbReference>
<dbReference type="GO" id="GO:0030170">
    <property type="term" value="F:pyridoxal phosphate binding"/>
    <property type="evidence" value="ECO:0007669"/>
    <property type="project" value="TreeGrafter"/>
</dbReference>
<evidence type="ECO:0000313" key="1">
    <source>
        <dbReference type="EMBL" id="GAG96123.1"/>
    </source>
</evidence>
<protein>
    <recommendedName>
        <fullName evidence="2">DegT/DnrJ/EryC1/StrS aminotransferase family protein</fullName>
    </recommendedName>
</protein>
<dbReference type="Gene3D" id="3.40.640.10">
    <property type="entry name" value="Type I PLP-dependent aspartate aminotransferase-like (Major domain)"/>
    <property type="match status" value="2"/>
</dbReference>
<dbReference type="InterPro" id="IPR015421">
    <property type="entry name" value="PyrdxlP-dep_Trfase_major"/>
</dbReference>
<evidence type="ECO:0008006" key="2">
    <source>
        <dbReference type="Google" id="ProtNLM"/>
    </source>
</evidence>
<proteinExistence type="predicted"/>